<keyword evidence="2" id="KW-0479">Metal-binding</keyword>
<protein>
    <submittedName>
        <fullName evidence="9">Uncharacterized protein</fullName>
    </submittedName>
</protein>
<dbReference type="PRINTS" id="PR00405">
    <property type="entry name" value="REVINTRACTNG"/>
</dbReference>
<organism evidence="9 10">
    <name type="scientific">Candida orthopsilosis (strain 90-125)</name>
    <name type="common">Yeast</name>
    <dbReference type="NCBI Taxonomy" id="1136231"/>
    <lineage>
        <taxon>Eukaryota</taxon>
        <taxon>Fungi</taxon>
        <taxon>Dikarya</taxon>
        <taxon>Ascomycota</taxon>
        <taxon>Saccharomycotina</taxon>
        <taxon>Pichiomycetes</taxon>
        <taxon>Debaryomycetaceae</taxon>
        <taxon>Candida/Lodderomyces clade</taxon>
        <taxon>Candida</taxon>
    </lineage>
</organism>
<evidence type="ECO:0000256" key="5">
    <source>
        <dbReference type="PROSITE-ProRule" id="PRU00094"/>
    </source>
</evidence>
<feature type="compositionally biased region" description="Polar residues" evidence="6">
    <location>
        <begin position="273"/>
        <end position="286"/>
    </location>
</feature>
<dbReference type="InterPro" id="IPR051718">
    <property type="entry name" value="ARF_GTPase-activating"/>
</dbReference>
<name>H8X365_CANO9</name>
<dbReference type="Proteomes" id="UP000005018">
    <property type="component" value="Chromosome 3"/>
</dbReference>
<dbReference type="HOGENOM" id="CLU_023062_3_3_1"/>
<sequence>MSYRTSTTALPSSKKTHSERHKQILKQLLKEEPNRSCADCKINKNPRWASWNLGCFICIRCSGIHRSMGTHISKVKSVDLDAWTDDQIENIVQWGNDKCNGFWEAKLPEGYVPDQSKIENFIRTKYDLKKWCLSSTIPNPVTIKGKTTTVNNDNAAPSTRNSQPNVLKKTQKTSAPRSGSILDDEFGLFTSHNTSTPATTTQSRTPPIATREASVALATTTDSRPSQQIQSAQSTGGSISSNSRPDLKKSILSLYASPSASNSFVQSQQSSQYPNKASPSANSLSDSLAGLQFQPSQSVSNLSNGNGAIYNKPQAQSTGPLNATSKPLASTPTPWNSEWNDSSSSSYTATPKSNLNVRLDDDLFKNVWS</sequence>
<dbReference type="PROSITE" id="PS50114">
    <property type="entry name" value="GATA_ZN_FINGER_2"/>
    <property type="match status" value="1"/>
</dbReference>
<keyword evidence="3 5" id="KW-0863">Zinc-finger</keyword>
<dbReference type="GO" id="GO:0006355">
    <property type="term" value="P:regulation of DNA-templated transcription"/>
    <property type="evidence" value="ECO:0007669"/>
    <property type="project" value="InterPro"/>
</dbReference>
<dbReference type="InterPro" id="IPR001164">
    <property type="entry name" value="ArfGAP_dom"/>
</dbReference>
<dbReference type="RefSeq" id="XP_003868829.1">
    <property type="nucleotide sequence ID" value="XM_003868781.1"/>
</dbReference>
<dbReference type="GO" id="GO:0043565">
    <property type="term" value="F:sequence-specific DNA binding"/>
    <property type="evidence" value="ECO:0007669"/>
    <property type="project" value="InterPro"/>
</dbReference>
<accession>H8X365</accession>
<dbReference type="EMBL" id="HE681721">
    <property type="protein sequence ID" value="CCG25925.1"/>
    <property type="molecule type" value="Genomic_DNA"/>
</dbReference>
<evidence type="ECO:0000313" key="10">
    <source>
        <dbReference type="Proteomes" id="UP000005018"/>
    </source>
</evidence>
<dbReference type="SUPFAM" id="SSF57863">
    <property type="entry name" value="ArfGap/RecO-like zinc finger"/>
    <property type="match status" value="1"/>
</dbReference>
<dbReference type="GO" id="GO:0006891">
    <property type="term" value="P:intra-Golgi vesicle-mediated transport"/>
    <property type="evidence" value="ECO:0007669"/>
    <property type="project" value="TreeGrafter"/>
</dbReference>
<keyword evidence="1" id="KW-0343">GTPase activation</keyword>
<evidence type="ECO:0000259" key="7">
    <source>
        <dbReference type="PROSITE" id="PS50114"/>
    </source>
</evidence>
<dbReference type="PROSITE" id="PS50115">
    <property type="entry name" value="ARFGAP"/>
    <property type="match status" value="1"/>
</dbReference>
<dbReference type="SMART" id="SM00105">
    <property type="entry name" value="ArfGap"/>
    <property type="match status" value="1"/>
</dbReference>
<dbReference type="CDD" id="cd08839">
    <property type="entry name" value="ArfGap_SMAP"/>
    <property type="match status" value="1"/>
</dbReference>
<dbReference type="FunFam" id="1.10.220.150:FF:000009">
    <property type="entry name" value="stromal membrane-associated protein 1 isoform X1"/>
    <property type="match status" value="1"/>
</dbReference>
<dbReference type="Pfam" id="PF01412">
    <property type="entry name" value="ArfGap"/>
    <property type="match status" value="1"/>
</dbReference>
<evidence type="ECO:0000256" key="6">
    <source>
        <dbReference type="SAM" id="MobiDB-lite"/>
    </source>
</evidence>
<feature type="compositionally biased region" description="Polar residues" evidence="6">
    <location>
        <begin position="1"/>
        <end position="13"/>
    </location>
</feature>
<evidence type="ECO:0000256" key="2">
    <source>
        <dbReference type="ARBA" id="ARBA00022723"/>
    </source>
</evidence>
<dbReference type="InterPro" id="IPR037278">
    <property type="entry name" value="ARFGAP/RecO"/>
</dbReference>
<dbReference type="KEGG" id="cot:CORT_0C05510"/>
<reference evidence="9 10" key="1">
    <citation type="journal article" date="2012" name="PLoS ONE">
        <title>Sequence and analysis of the genome of the pathogenic yeast Candida orthopsilosis.</title>
        <authorList>
            <person name="Riccombeni A."/>
            <person name="Vidanes G."/>
            <person name="Proux-Wera E."/>
            <person name="Wolfe K.H."/>
            <person name="Butler G."/>
        </authorList>
    </citation>
    <scope>NUCLEOTIDE SEQUENCE [LARGE SCALE GENOMIC DNA]</scope>
    <source>
        <strain evidence="9 10">Co 90-125</strain>
    </source>
</reference>
<dbReference type="PANTHER" id="PTHR45705">
    <property type="entry name" value="FI20236P1"/>
    <property type="match status" value="1"/>
</dbReference>
<feature type="domain" description="Arf-GAP" evidence="8">
    <location>
        <begin position="22"/>
        <end position="131"/>
    </location>
</feature>
<dbReference type="GO" id="GO:0008270">
    <property type="term" value="F:zinc ion binding"/>
    <property type="evidence" value="ECO:0007669"/>
    <property type="project" value="UniProtKB-KW"/>
</dbReference>
<evidence type="ECO:0000256" key="1">
    <source>
        <dbReference type="ARBA" id="ARBA00022468"/>
    </source>
</evidence>
<feature type="compositionally biased region" description="Polar residues" evidence="6">
    <location>
        <begin position="293"/>
        <end position="306"/>
    </location>
</feature>
<evidence type="ECO:0000313" key="9">
    <source>
        <dbReference type="EMBL" id="CCG25925.1"/>
    </source>
</evidence>
<gene>
    <name evidence="9" type="ORF">CORT_0C05510</name>
</gene>
<feature type="region of interest" description="Disordered" evidence="6">
    <location>
        <begin position="263"/>
        <end position="353"/>
    </location>
</feature>
<keyword evidence="4" id="KW-0862">Zinc</keyword>
<dbReference type="InterPro" id="IPR038508">
    <property type="entry name" value="ArfGAP_dom_sf"/>
</dbReference>
<keyword evidence="10" id="KW-1185">Reference proteome</keyword>
<feature type="compositionally biased region" description="Polar residues" evidence="6">
    <location>
        <begin position="144"/>
        <end position="165"/>
    </location>
</feature>
<dbReference type="OrthoDB" id="10266696at2759"/>
<feature type="domain" description="GATA-type" evidence="7">
    <location>
        <begin position="31"/>
        <end position="71"/>
    </location>
</feature>
<feature type="compositionally biased region" description="Polar residues" evidence="6">
    <location>
        <begin position="313"/>
        <end position="353"/>
    </location>
</feature>
<proteinExistence type="predicted"/>
<evidence type="ECO:0000259" key="8">
    <source>
        <dbReference type="PROSITE" id="PS50115"/>
    </source>
</evidence>
<feature type="region of interest" description="Disordered" evidence="6">
    <location>
        <begin position="144"/>
        <end position="245"/>
    </location>
</feature>
<evidence type="ECO:0000256" key="4">
    <source>
        <dbReference type="ARBA" id="ARBA00022833"/>
    </source>
</evidence>
<dbReference type="InterPro" id="IPR044732">
    <property type="entry name" value="ArfGAP_SMAP1-like"/>
</dbReference>
<feature type="region of interest" description="Disordered" evidence="6">
    <location>
        <begin position="1"/>
        <end position="21"/>
    </location>
</feature>
<feature type="compositionally biased region" description="Polar residues" evidence="6">
    <location>
        <begin position="217"/>
        <end position="244"/>
    </location>
</feature>
<feature type="compositionally biased region" description="Low complexity" evidence="6">
    <location>
        <begin position="190"/>
        <end position="207"/>
    </location>
</feature>
<dbReference type="GO" id="GO:0005737">
    <property type="term" value="C:cytoplasm"/>
    <property type="evidence" value="ECO:0007669"/>
    <property type="project" value="TreeGrafter"/>
</dbReference>
<dbReference type="GeneID" id="14539422"/>
<evidence type="ECO:0000256" key="3">
    <source>
        <dbReference type="ARBA" id="ARBA00022771"/>
    </source>
</evidence>
<dbReference type="GO" id="GO:0006888">
    <property type="term" value="P:endoplasmic reticulum to Golgi vesicle-mediated transport"/>
    <property type="evidence" value="ECO:0007669"/>
    <property type="project" value="TreeGrafter"/>
</dbReference>
<dbReference type="PANTHER" id="PTHR45705:SF1">
    <property type="entry name" value="FI20236P1"/>
    <property type="match status" value="1"/>
</dbReference>
<dbReference type="AlphaFoldDB" id="H8X365"/>
<dbReference type="eggNOG" id="KOG0703">
    <property type="taxonomic scope" value="Eukaryota"/>
</dbReference>
<dbReference type="Gene3D" id="1.10.220.150">
    <property type="entry name" value="Arf GTPase activating protein"/>
    <property type="match status" value="1"/>
</dbReference>
<dbReference type="InterPro" id="IPR000679">
    <property type="entry name" value="Znf_GATA"/>
</dbReference>
<feature type="compositionally biased region" description="Low complexity" evidence="6">
    <location>
        <begin position="263"/>
        <end position="272"/>
    </location>
</feature>
<dbReference type="GO" id="GO:0005096">
    <property type="term" value="F:GTPase activator activity"/>
    <property type="evidence" value="ECO:0007669"/>
    <property type="project" value="UniProtKB-KW"/>
</dbReference>